<feature type="binding site" evidence="10">
    <location>
        <position position="393"/>
    </location>
    <ligand>
        <name>substrate</name>
    </ligand>
</feature>
<dbReference type="PANTHER" id="PTHR10353:SF36">
    <property type="entry name" value="LP05116P"/>
    <property type="match status" value="1"/>
</dbReference>
<sequence length="441" mass="49515">MFTHKRADFGQDFIFGAATASYQIEGGQTDGRGSSIWDTFSATPGNVRDGDTGRVACDHYNRWPEDLDLLADGGFDAYRFSFAWPRLIPEGTGAANPKGIDFYDRLIDGMLERGLKPFATLYHWDLPSALQDRGGWMNRDIAAWFADYAVLVNSRFGDRLAATATINEPWCVAYLSHMLGIHAPGYRDIRAAARVSHNVLLTHGTAIAALRAEGAKNLGIVCNFESAQPASDSPEDREAGRLWDGVFNRWYLDGLFKGRYPDDVLAQFGPHMPQAYTDDMAVVSAPLDWFGINYYSRSLWAHDPRRSAFPLRQVEGPLEKTAIGWEIYPQGLEDILTRISDDYTKLPLYVTENGMAEVEGTDDPRRVAYYDAHLGSVLAARQRGADVRGYFGWSLLDNFEWAEGYDKRFGLVHVDYQTQKRTPKTSYRAFQTLLTGANNPR</sequence>
<comment type="caution">
    <text evidence="13">The sequence shown here is derived from an EMBL/GenBank/DDBJ whole genome shotgun (WGS) entry which is preliminary data.</text>
</comment>
<keyword evidence="7 12" id="KW-0326">Glycosidase</keyword>
<dbReference type="FunFam" id="3.20.20.80:FF:000004">
    <property type="entry name" value="Beta-glucosidase 6-phospho-beta-glucosidase"/>
    <property type="match status" value="1"/>
</dbReference>
<dbReference type="GO" id="GO:0030245">
    <property type="term" value="P:cellulose catabolic process"/>
    <property type="evidence" value="ECO:0007669"/>
    <property type="project" value="UniProtKB-KW"/>
</dbReference>
<dbReference type="GO" id="GO:0005829">
    <property type="term" value="C:cytosol"/>
    <property type="evidence" value="ECO:0007669"/>
    <property type="project" value="TreeGrafter"/>
</dbReference>
<dbReference type="InterPro" id="IPR001360">
    <property type="entry name" value="Glyco_hydro_1"/>
</dbReference>
<comment type="catalytic activity">
    <reaction evidence="1 12">
        <text>Hydrolysis of terminal, non-reducing beta-D-glucosyl residues with release of beta-D-glucose.</text>
        <dbReference type="EC" id="3.2.1.21"/>
    </reaction>
</comment>
<feature type="binding site" evidence="10">
    <location>
        <position position="295"/>
    </location>
    <ligand>
        <name>substrate</name>
    </ligand>
</feature>
<name>A0A369W020_9HYPH</name>
<dbReference type="Proteomes" id="UP000253759">
    <property type="component" value="Unassembled WGS sequence"/>
</dbReference>
<evidence type="ECO:0000256" key="7">
    <source>
        <dbReference type="ARBA" id="ARBA00023295"/>
    </source>
</evidence>
<dbReference type="SUPFAM" id="SSF51445">
    <property type="entry name" value="(Trans)glycosidases"/>
    <property type="match status" value="1"/>
</dbReference>
<dbReference type="Pfam" id="PF00232">
    <property type="entry name" value="Glyco_hydro_1"/>
    <property type="match status" value="1"/>
</dbReference>
<dbReference type="PANTHER" id="PTHR10353">
    <property type="entry name" value="GLYCOSYL HYDROLASE"/>
    <property type="match status" value="1"/>
</dbReference>
<feature type="active site" description="Proton donor" evidence="9">
    <location>
        <position position="168"/>
    </location>
</feature>
<dbReference type="InterPro" id="IPR017736">
    <property type="entry name" value="Glyco_hydro_1_beta-glucosidase"/>
</dbReference>
<evidence type="ECO:0000256" key="4">
    <source>
        <dbReference type="ARBA" id="ARBA00022801"/>
    </source>
</evidence>
<evidence type="ECO:0000256" key="11">
    <source>
        <dbReference type="PROSITE-ProRule" id="PRU10055"/>
    </source>
</evidence>
<dbReference type="EC" id="3.2.1.21" evidence="3 12"/>
<keyword evidence="6" id="KW-0119">Carbohydrate metabolism</keyword>
<evidence type="ECO:0000256" key="2">
    <source>
        <dbReference type="ARBA" id="ARBA00010838"/>
    </source>
</evidence>
<organism evidence="13 14">
    <name type="scientific">Pelagibacterium lacus</name>
    <dbReference type="NCBI Taxonomy" id="2282655"/>
    <lineage>
        <taxon>Bacteria</taxon>
        <taxon>Pseudomonadati</taxon>
        <taxon>Pseudomonadota</taxon>
        <taxon>Alphaproteobacteria</taxon>
        <taxon>Hyphomicrobiales</taxon>
        <taxon>Devosiaceae</taxon>
        <taxon>Pelagibacterium</taxon>
    </lineage>
</organism>
<evidence type="ECO:0000256" key="8">
    <source>
        <dbReference type="ARBA" id="ARBA00023326"/>
    </source>
</evidence>
<evidence type="ECO:0000256" key="10">
    <source>
        <dbReference type="PIRSR" id="PIRSR617736-2"/>
    </source>
</evidence>
<feature type="binding site" evidence="10">
    <location>
        <position position="23"/>
    </location>
    <ligand>
        <name>substrate</name>
    </ligand>
</feature>
<dbReference type="PRINTS" id="PR00131">
    <property type="entry name" value="GLHYDRLASE1"/>
</dbReference>
<dbReference type="RefSeq" id="WP_114646769.1">
    <property type="nucleotide sequence ID" value="NZ_QQNH01000026.1"/>
</dbReference>
<dbReference type="InterPro" id="IPR033132">
    <property type="entry name" value="GH_1_N_CS"/>
</dbReference>
<evidence type="ECO:0000256" key="1">
    <source>
        <dbReference type="ARBA" id="ARBA00000448"/>
    </source>
</evidence>
<feature type="active site" description="Nucleophile" evidence="9 11">
    <location>
        <position position="352"/>
    </location>
</feature>
<dbReference type="PROSITE" id="PS00572">
    <property type="entry name" value="GLYCOSYL_HYDROL_F1_1"/>
    <property type="match status" value="1"/>
</dbReference>
<dbReference type="OrthoDB" id="9765195at2"/>
<proteinExistence type="inferred from homology"/>
<gene>
    <name evidence="13" type="ORF">DVH29_13785</name>
</gene>
<evidence type="ECO:0000313" key="13">
    <source>
        <dbReference type="EMBL" id="RDE08004.1"/>
    </source>
</evidence>
<evidence type="ECO:0000256" key="6">
    <source>
        <dbReference type="ARBA" id="ARBA00023277"/>
    </source>
</evidence>
<dbReference type="AlphaFoldDB" id="A0A369W020"/>
<evidence type="ECO:0000256" key="9">
    <source>
        <dbReference type="PIRSR" id="PIRSR617736-1"/>
    </source>
</evidence>
<dbReference type="PROSITE" id="PS00653">
    <property type="entry name" value="GLYCOSYL_HYDROL_F1_2"/>
    <property type="match status" value="1"/>
</dbReference>
<keyword evidence="4 12" id="KW-0378">Hydrolase</keyword>
<reference evidence="14" key="1">
    <citation type="submission" date="2018-07" db="EMBL/GenBank/DDBJ databases">
        <authorList>
            <person name="Liu B.-T."/>
            <person name="Du Z."/>
        </authorList>
    </citation>
    <scope>NUCLEOTIDE SEQUENCE [LARGE SCALE GENOMIC DNA]</scope>
    <source>
        <strain evidence="14">XYN52</strain>
    </source>
</reference>
<dbReference type="InterPro" id="IPR018120">
    <property type="entry name" value="Glyco_hydro_1_AS"/>
</dbReference>
<feature type="binding site" evidence="10">
    <location>
        <position position="123"/>
    </location>
    <ligand>
        <name>substrate</name>
    </ligand>
</feature>
<keyword evidence="14" id="KW-1185">Reference proteome</keyword>
<accession>A0A369W020</accession>
<dbReference type="EMBL" id="QQNH01000026">
    <property type="protein sequence ID" value="RDE08004.1"/>
    <property type="molecule type" value="Genomic_DNA"/>
</dbReference>
<dbReference type="NCBIfam" id="TIGR03356">
    <property type="entry name" value="BGL"/>
    <property type="match status" value="1"/>
</dbReference>
<dbReference type="GO" id="GO:0008422">
    <property type="term" value="F:beta-glucosidase activity"/>
    <property type="evidence" value="ECO:0007669"/>
    <property type="project" value="UniProtKB-EC"/>
</dbReference>
<evidence type="ECO:0000256" key="5">
    <source>
        <dbReference type="ARBA" id="ARBA00023001"/>
    </source>
</evidence>
<feature type="binding site" evidence="10">
    <location>
        <begin position="400"/>
        <end position="401"/>
    </location>
    <ligand>
        <name>substrate</name>
    </ligand>
</feature>
<feature type="binding site" evidence="10">
    <location>
        <position position="167"/>
    </location>
    <ligand>
        <name>substrate</name>
    </ligand>
</feature>
<evidence type="ECO:0000256" key="12">
    <source>
        <dbReference type="RuleBase" id="RU361175"/>
    </source>
</evidence>
<keyword evidence="5" id="KW-0136">Cellulose degradation</keyword>
<protein>
    <recommendedName>
        <fullName evidence="3 12">Beta-glucosidase</fullName>
        <ecNumber evidence="3 12">3.2.1.21</ecNumber>
    </recommendedName>
</protein>
<dbReference type="Gene3D" id="3.20.20.80">
    <property type="entry name" value="Glycosidases"/>
    <property type="match status" value="1"/>
</dbReference>
<comment type="similarity">
    <text evidence="2 12">Belongs to the glycosyl hydrolase 1 family.</text>
</comment>
<evidence type="ECO:0000256" key="3">
    <source>
        <dbReference type="ARBA" id="ARBA00012744"/>
    </source>
</evidence>
<evidence type="ECO:0000313" key="14">
    <source>
        <dbReference type="Proteomes" id="UP000253759"/>
    </source>
</evidence>
<dbReference type="InterPro" id="IPR017853">
    <property type="entry name" value="GH"/>
</dbReference>
<keyword evidence="8" id="KW-0624">Polysaccharide degradation</keyword>